<name>A0ABY7TL50_9SPHN</name>
<dbReference type="RefSeq" id="WP_273688635.1">
    <property type="nucleotide sequence ID" value="NZ_CP117411.1"/>
</dbReference>
<dbReference type="Proteomes" id="UP001220395">
    <property type="component" value="Chromosome"/>
</dbReference>
<gene>
    <name evidence="1" type="ORF">PQ455_01665</name>
</gene>
<organism evidence="1 2">
    <name type="scientific">Sphingomonas naphthae</name>
    <dbReference type="NCBI Taxonomy" id="1813468"/>
    <lineage>
        <taxon>Bacteria</taxon>
        <taxon>Pseudomonadati</taxon>
        <taxon>Pseudomonadota</taxon>
        <taxon>Alphaproteobacteria</taxon>
        <taxon>Sphingomonadales</taxon>
        <taxon>Sphingomonadaceae</taxon>
        <taxon>Sphingomonas</taxon>
    </lineage>
</organism>
<reference evidence="1 2" key="1">
    <citation type="submission" date="2023-02" db="EMBL/GenBank/DDBJ databases">
        <title>Genome sequence of Sphingomonas naphthae.</title>
        <authorList>
            <person name="Kim S."/>
            <person name="Heo J."/>
            <person name="Kwon S.-W."/>
        </authorList>
    </citation>
    <scope>NUCLEOTIDE SEQUENCE [LARGE SCALE GENOMIC DNA]</scope>
    <source>
        <strain evidence="1 2">KACC 18716</strain>
    </source>
</reference>
<sequence>MTNEERAALVALADRVAAAKSPDRDLDADIAEQALGWRYATLGRDFNGDNACQILTPYGRLYGNGFTYPPKGKLHRAYHVPQFTRDPLEALRFMGLRPDGDCARGILAQALRSRALAGEVGE</sequence>
<evidence type="ECO:0008006" key="3">
    <source>
        <dbReference type="Google" id="ProtNLM"/>
    </source>
</evidence>
<evidence type="ECO:0000313" key="1">
    <source>
        <dbReference type="EMBL" id="WCT73968.1"/>
    </source>
</evidence>
<keyword evidence="2" id="KW-1185">Reference proteome</keyword>
<proteinExistence type="predicted"/>
<accession>A0ABY7TL50</accession>
<dbReference type="EMBL" id="CP117411">
    <property type="protein sequence ID" value="WCT73968.1"/>
    <property type="molecule type" value="Genomic_DNA"/>
</dbReference>
<protein>
    <recommendedName>
        <fullName evidence="3">DUF1801 domain-containing protein</fullName>
    </recommendedName>
</protein>
<evidence type="ECO:0000313" key="2">
    <source>
        <dbReference type="Proteomes" id="UP001220395"/>
    </source>
</evidence>